<keyword evidence="3" id="KW-1185">Reference proteome</keyword>
<evidence type="ECO:0000256" key="1">
    <source>
        <dbReference type="SAM" id="SignalP"/>
    </source>
</evidence>
<protein>
    <submittedName>
        <fullName evidence="2">Secreted protein</fullName>
    </submittedName>
</protein>
<evidence type="ECO:0000313" key="3">
    <source>
        <dbReference type="Proteomes" id="UP000001072"/>
    </source>
</evidence>
<gene>
    <name evidence="2" type="ORF">MELLADRAFT_123880</name>
</gene>
<dbReference type="EMBL" id="GL883147">
    <property type="protein sequence ID" value="EGG00421.1"/>
    <property type="molecule type" value="Genomic_DNA"/>
</dbReference>
<keyword evidence="1" id="KW-0732">Signal</keyword>
<dbReference type="KEGG" id="mlr:MELLADRAFT_123880"/>
<dbReference type="AlphaFoldDB" id="F4S4J3"/>
<dbReference type="GeneID" id="18926514"/>
<dbReference type="Proteomes" id="UP000001072">
    <property type="component" value="Unassembled WGS sequence"/>
</dbReference>
<accession>F4S4J3</accession>
<dbReference type="InParanoid" id="F4S4J3"/>
<reference evidence="3" key="1">
    <citation type="journal article" date="2011" name="Proc. Natl. Acad. Sci. U.S.A.">
        <title>Obligate biotrophy features unraveled by the genomic analysis of rust fungi.</title>
        <authorList>
            <person name="Duplessis S."/>
            <person name="Cuomo C.A."/>
            <person name="Lin Y.-C."/>
            <person name="Aerts A."/>
            <person name="Tisserant E."/>
            <person name="Veneault-Fourrey C."/>
            <person name="Joly D.L."/>
            <person name="Hacquard S."/>
            <person name="Amselem J."/>
            <person name="Cantarel B.L."/>
            <person name="Chiu R."/>
            <person name="Coutinho P.M."/>
            <person name="Feau N."/>
            <person name="Field M."/>
            <person name="Frey P."/>
            <person name="Gelhaye E."/>
            <person name="Goldberg J."/>
            <person name="Grabherr M.G."/>
            <person name="Kodira C.D."/>
            <person name="Kohler A."/>
            <person name="Kuees U."/>
            <person name="Lindquist E.A."/>
            <person name="Lucas S.M."/>
            <person name="Mago R."/>
            <person name="Mauceli E."/>
            <person name="Morin E."/>
            <person name="Murat C."/>
            <person name="Pangilinan J.L."/>
            <person name="Park R."/>
            <person name="Pearson M."/>
            <person name="Quesneville H."/>
            <person name="Rouhier N."/>
            <person name="Sakthikumar S."/>
            <person name="Salamov A.A."/>
            <person name="Schmutz J."/>
            <person name="Selles B."/>
            <person name="Shapiro H."/>
            <person name="Tanguay P."/>
            <person name="Tuskan G.A."/>
            <person name="Henrissat B."/>
            <person name="Van de Peer Y."/>
            <person name="Rouze P."/>
            <person name="Ellis J.G."/>
            <person name="Dodds P.N."/>
            <person name="Schein J.E."/>
            <person name="Zhong S."/>
            <person name="Hamelin R.C."/>
            <person name="Grigoriev I.V."/>
            <person name="Szabo L.J."/>
            <person name="Martin F."/>
        </authorList>
    </citation>
    <scope>NUCLEOTIDE SEQUENCE [LARGE SCALE GENOMIC DNA]</scope>
    <source>
        <strain evidence="3">98AG31 / pathotype 3-4-7</strain>
    </source>
</reference>
<proteinExistence type="predicted"/>
<dbReference type="VEuPathDB" id="FungiDB:MELLADRAFT_123880"/>
<feature type="chain" id="PRO_5003315868" evidence="1">
    <location>
        <begin position="25"/>
        <end position="146"/>
    </location>
</feature>
<name>F4S4J3_MELLP</name>
<organism evidence="3">
    <name type="scientific">Melampsora larici-populina (strain 98AG31 / pathotype 3-4-7)</name>
    <name type="common">Poplar leaf rust fungus</name>
    <dbReference type="NCBI Taxonomy" id="747676"/>
    <lineage>
        <taxon>Eukaryota</taxon>
        <taxon>Fungi</taxon>
        <taxon>Dikarya</taxon>
        <taxon>Basidiomycota</taxon>
        <taxon>Pucciniomycotina</taxon>
        <taxon>Pucciniomycetes</taxon>
        <taxon>Pucciniales</taxon>
        <taxon>Melampsoraceae</taxon>
        <taxon>Melampsora</taxon>
    </lineage>
</organism>
<evidence type="ECO:0000313" key="2">
    <source>
        <dbReference type="EMBL" id="EGG00421.1"/>
    </source>
</evidence>
<sequence length="146" mass="16092">MFWSRPMPIFHLLLVILLAGDLGSLPFVNANALECKNGYTLLPTPQVYPYACRVTSKSTYKCKKCGRGDGLPTTARDCVDKVGRPVGGGGPWNCDVSVYYDIQGREDNRNILCQHRINAHGGTSPYFCRTAIHNQQCDPQGCLPSN</sequence>
<feature type="signal peptide" evidence="1">
    <location>
        <begin position="1"/>
        <end position="24"/>
    </location>
</feature>
<dbReference type="RefSeq" id="XP_007416267.1">
    <property type="nucleotide sequence ID" value="XM_007416205.1"/>
</dbReference>
<dbReference type="HOGENOM" id="CLU_1740947_0_0_1"/>